<dbReference type="Proteomes" id="UP001596422">
    <property type="component" value="Unassembled WGS sequence"/>
</dbReference>
<sequence length="69" mass="8001">MFPGLLRYLLLWSGLLSDWQVHSRRALVRDIWILSGLFMLWLAQPPLMMAVALFSTCLSFCVLDESGWQ</sequence>
<keyword evidence="1" id="KW-0812">Transmembrane</keyword>
<protein>
    <recommendedName>
        <fullName evidence="4">ComEC/Rec2-related protein domain-containing protein</fullName>
    </recommendedName>
</protein>
<dbReference type="EMBL" id="JBHSWE010000001">
    <property type="protein sequence ID" value="MFC6668868.1"/>
    <property type="molecule type" value="Genomic_DNA"/>
</dbReference>
<evidence type="ECO:0000313" key="2">
    <source>
        <dbReference type="EMBL" id="MFC6668868.1"/>
    </source>
</evidence>
<evidence type="ECO:0000313" key="3">
    <source>
        <dbReference type="Proteomes" id="UP001596422"/>
    </source>
</evidence>
<keyword evidence="1" id="KW-1133">Transmembrane helix</keyword>
<name>A0ABW1ZUE4_9GAMM</name>
<feature type="transmembrane region" description="Helical" evidence="1">
    <location>
        <begin position="47"/>
        <end position="63"/>
    </location>
</feature>
<organism evidence="2 3">
    <name type="scientific">Marinobacterium aestuariivivens</name>
    <dbReference type="NCBI Taxonomy" id="1698799"/>
    <lineage>
        <taxon>Bacteria</taxon>
        <taxon>Pseudomonadati</taxon>
        <taxon>Pseudomonadota</taxon>
        <taxon>Gammaproteobacteria</taxon>
        <taxon>Oceanospirillales</taxon>
        <taxon>Oceanospirillaceae</taxon>
        <taxon>Marinobacterium</taxon>
    </lineage>
</organism>
<reference evidence="3" key="1">
    <citation type="journal article" date="2019" name="Int. J. Syst. Evol. Microbiol.">
        <title>The Global Catalogue of Microorganisms (GCM) 10K type strain sequencing project: providing services to taxonomists for standard genome sequencing and annotation.</title>
        <authorList>
            <consortium name="The Broad Institute Genomics Platform"/>
            <consortium name="The Broad Institute Genome Sequencing Center for Infectious Disease"/>
            <person name="Wu L."/>
            <person name="Ma J."/>
        </authorList>
    </citation>
    <scope>NUCLEOTIDE SEQUENCE [LARGE SCALE GENOMIC DNA]</scope>
    <source>
        <strain evidence="3">NBRC 111756</strain>
    </source>
</reference>
<evidence type="ECO:0008006" key="4">
    <source>
        <dbReference type="Google" id="ProtNLM"/>
    </source>
</evidence>
<keyword evidence="1" id="KW-0472">Membrane</keyword>
<proteinExistence type="predicted"/>
<dbReference type="RefSeq" id="WP_379907426.1">
    <property type="nucleotide sequence ID" value="NZ_JBHSWE010000001.1"/>
</dbReference>
<accession>A0ABW1ZUE4</accession>
<comment type="caution">
    <text evidence="2">The sequence shown here is derived from an EMBL/GenBank/DDBJ whole genome shotgun (WGS) entry which is preliminary data.</text>
</comment>
<keyword evidence="3" id="KW-1185">Reference proteome</keyword>
<gene>
    <name evidence="2" type="ORF">ACFQDL_01160</name>
</gene>
<evidence type="ECO:0000256" key="1">
    <source>
        <dbReference type="SAM" id="Phobius"/>
    </source>
</evidence>